<feature type="transmembrane region" description="Helical" evidence="1">
    <location>
        <begin position="100"/>
        <end position="121"/>
    </location>
</feature>
<name>A0A318HMQ6_9MYCO</name>
<feature type="transmembrane region" description="Helical" evidence="1">
    <location>
        <begin position="47"/>
        <end position="64"/>
    </location>
</feature>
<evidence type="ECO:0000313" key="2">
    <source>
        <dbReference type="EMBL" id="PXX10325.1"/>
    </source>
</evidence>
<accession>A0A318HMQ6</accession>
<proteinExistence type="predicted"/>
<organism evidence="2 3">
    <name type="scientific">Mycolicibacterium moriokaense</name>
    <dbReference type="NCBI Taxonomy" id="39691"/>
    <lineage>
        <taxon>Bacteria</taxon>
        <taxon>Bacillati</taxon>
        <taxon>Actinomycetota</taxon>
        <taxon>Actinomycetes</taxon>
        <taxon>Mycobacteriales</taxon>
        <taxon>Mycobacteriaceae</taxon>
        <taxon>Mycolicibacterium</taxon>
    </lineage>
</organism>
<evidence type="ECO:0000256" key="1">
    <source>
        <dbReference type="SAM" id="Phobius"/>
    </source>
</evidence>
<protein>
    <submittedName>
        <fullName evidence="2">Uncharacterized protein</fullName>
    </submittedName>
</protein>
<evidence type="ECO:0000313" key="3">
    <source>
        <dbReference type="Proteomes" id="UP000247781"/>
    </source>
</evidence>
<reference evidence="3" key="1">
    <citation type="submission" date="2018-05" db="EMBL/GenBank/DDBJ databases">
        <authorList>
            <person name="Deangelis K."/>
            <person name="Huntemann M."/>
            <person name="Clum A."/>
            <person name="Pillay M."/>
            <person name="Palaniappan K."/>
            <person name="Varghese N."/>
            <person name="Mikhailova N."/>
            <person name="Stamatis D."/>
            <person name="Reddy T."/>
            <person name="Daum C."/>
            <person name="Shapiro N."/>
            <person name="Ivanova N."/>
            <person name="Kyrpides N."/>
            <person name="Woyke T."/>
        </authorList>
    </citation>
    <scope>NUCLEOTIDE SEQUENCE [LARGE SCALE GENOMIC DNA]</scope>
    <source>
        <strain evidence="3">GAS496</strain>
    </source>
</reference>
<keyword evidence="1" id="KW-0472">Membrane</keyword>
<keyword evidence="1" id="KW-1133">Transmembrane helix</keyword>
<sequence length="124" mass="13224">MSTHHIPALLLVQAVYAVVGAGYHLFSIRETRAGRRPLHAASGSARFWVMVAYGASLTSGFVGFDLAYRIAMAVSIVVIGYGGLLVHLPHRSSYEYRSWAAWATTIGIGIVGLILNIAGLITGP</sequence>
<dbReference type="AlphaFoldDB" id="A0A318HMQ6"/>
<dbReference type="Proteomes" id="UP000247781">
    <property type="component" value="Unassembled WGS sequence"/>
</dbReference>
<dbReference type="EMBL" id="QJJU01000004">
    <property type="protein sequence ID" value="PXX10325.1"/>
    <property type="molecule type" value="Genomic_DNA"/>
</dbReference>
<comment type="caution">
    <text evidence="2">The sequence shown here is derived from an EMBL/GenBank/DDBJ whole genome shotgun (WGS) entry which is preliminary data.</text>
</comment>
<feature type="transmembrane region" description="Helical" evidence="1">
    <location>
        <begin position="70"/>
        <end position="88"/>
    </location>
</feature>
<feature type="transmembrane region" description="Helical" evidence="1">
    <location>
        <begin position="6"/>
        <end position="26"/>
    </location>
</feature>
<keyword evidence="1" id="KW-0812">Transmembrane</keyword>
<gene>
    <name evidence="2" type="ORF">C8E89_104121</name>
</gene>
<keyword evidence="3" id="KW-1185">Reference proteome</keyword>
<dbReference type="RefSeq" id="WP_110315578.1">
    <property type="nucleotide sequence ID" value="NZ_QJJU01000004.1"/>
</dbReference>
<reference evidence="2 3" key="2">
    <citation type="submission" date="2018-06" db="EMBL/GenBank/DDBJ databases">
        <title>Sequencing of bacterial isolates from soil warming experiment in Harvard Forest, Massachusetts, USA.</title>
        <authorList>
            <person name="Deangelis K.PhD."/>
        </authorList>
    </citation>
    <scope>NUCLEOTIDE SEQUENCE [LARGE SCALE GENOMIC DNA]</scope>
    <source>
        <strain evidence="2 3">GAS496</strain>
    </source>
</reference>